<organism evidence="2 3">
    <name type="scientific">Paenibacillus physcomitrellae</name>
    <dbReference type="NCBI Taxonomy" id="1619311"/>
    <lineage>
        <taxon>Bacteria</taxon>
        <taxon>Bacillati</taxon>
        <taxon>Bacillota</taxon>
        <taxon>Bacilli</taxon>
        <taxon>Bacillales</taxon>
        <taxon>Paenibacillaceae</taxon>
        <taxon>Paenibacillus</taxon>
    </lineage>
</organism>
<dbReference type="RefSeq" id="WP_094093959.1">
    <property type="nucleotide sequence ID" value="NZ_BMHF01000006.1"/>
</dbReference>
<feature type="domain" description="PilZ" evidence="1">
    <location>
        <begin position="28"/>
        <end position="109"/>
    </location>
</feature>
<evidence type="ECO:0000313" key="2">
    <source>
        <dbReference type="EMBL" id="GGA36272.1"/>
    </source>
</evidence>
<keyword evidence="3" id="KW-1185">Reference proteome</keyword>
<accession>A0ABQ1G2R9</accession>
<protein>
    <recommendedName>
        <fullName evidence="1">PilZ domain-containing protein</fullName>
    </recommendedName>
</protein>
<dbReference type="InterPro" id="IPR009875">
    <property type="entry name" value="PilZ_domain"/>
</dbReference>
<reference evidence="3" key="1">
    <citation type="journal article" date="2019" name="Int. J. Syst. Evol. Microbiol.">
        <title>The Global Catalogue of Microorganisms (GCM) 10K type strain sequencing project: providing services to taxonomists for standard genome sequencing and annotation.</title>
        <authorList>
            <consortium name="The Broad Institute Genomics Platform"/>
            <consortium name="The Broad Institute Genome Sequencing Center for Infectious Disease"/>
            <person name="Wu L."/>
            <person name="Ma J."/>
        </authorList>
    </citation>
    <scope>NUCLEOTIDE SEQUENCE [LARGE SCALE GENOMIC DNA]</scope>
    <source>
        <strain evidence="3">CGMCC 1.15044</strain>
    </source>
</reference>
<evidence type="ECO:0000259" key="1">
    <source>
        <dbReference type="Pfam" id="PF07238"/>
    </source>
</evidence>
<proteinExistence type="predicted"/>
<dbReference type="Pfam" id="PF07238">
    <property type="entry name" value="PilZ"/>
    <property type="match status" value="1"/>
</dbReference>
<dbReference type="Proteomes" id="UP000609323">
    <property type="component" value="Unassembled WGS sequence"/>
</dbReference>
<comment type="caution">
    <text evidence="2">The sequence shown here is derived from an EMBL/GenBank/DDBJ whole genome shotgun (WGS) entry which is preliminary data.</text>
</comment>
<evidence type="ECO:0000313" key="3">
    <source>
        <dbReference type="Proteomes" id="UP000609323"/>
    </source>
</evidence>
<dbReference type="Gene3D" id="2.40.10.220">
    <property type="entry name" value="predicted glycosyltransferase like domains"/>
    <property type="match status" value="1"/>
</dbReference>
<dbReference type="EMBL" id="BMHF01000006">
    <property type="protein sequence ID" value="GGA36272.1"/>
    <property type="molecule type" value="Genomic_DNA"/>
</dbReference>
<sequence>MITRRKEPFRYSMKEPVECQLELTTVNRMSFSGKLVPAKLIDISKNGCRIRSFLDLKASEHFIECRIHLRLNEENFIFPGHVRWQRIMDDTEYDYGVHLLLTDNEKEQINIQLRGLAAERKIKVM</sequence>
<name>A0ABQ1G2R9_9BACL</name>
<gene>
    <name evidence="2" type="ORF">GCM10010917_21850</name>
</gene>